<reference evidence="2" key="1">
    <citation type="submission" date="2017-11" db="EMBL/GenBank/DDBJ databases">
        <authorList>
            <person name="Watanabe M."/>
            <person name="Kojima H."/>
        </authorList>
    </citation>
    <scope>NUCLEOTIDE SEQUENCE [LARGE SCALE GENOMIC DNA]</scope>
    <source>
        <strain evidence="2">Tokyo 01</strain>
    </source>
</reference>
<dbReference type="OrthoDB" id="9871373at2"/>
<protein>
    <recommendedName>
        <fullName evidence="3">SMI1/KNR4 family protein</fullName>
    </recommendedName>
</protein>
<proteinExistence type="predicted"/>
<reference evidence="2" key="2">
    <citation type="submission" date="2019-01" db="EMBL/GenBank/DDBJ databases">
        <title>Genome sequence of Desulfonema ishimotonii strain Tokyo 01.</title>
        <authorList>
            <person name="Fukui M."/>
        </authorList>
    </citation>
    <scope>NUCLEOTIDE SEQUENCE [LARGE SCALE GENOMIC DNA]</scope>
    <source>
        <strain evidence="2">Tokyo 01</strain>
    </source>
</reference>
<gene>
    <name evidence="1" type="ORF">DENIS_4446</name>
</gene>
<dbReference type="Proteomes" id="UP000288096">
    <property type="component" value="Unassembled WGS sequence"/>
</dbReference>
<sequence>MTLLEWIENKKPGKLLRLDDRIKIEHKDESASILWLNKNVEVPKPLEILEEVFEIYDGIDLFSSTFKIASIDSCKCLGSVEITFSLEELQSEFEFCNPVLPEDSIAFMVRAGIGIYALGLESSTIYEWDTEYRELTGTYKNIFEILDDWLSAFED</sequence>
<evidence type="ECO:0000313" key="2">
    <source>
        <dbReference type="Proteomes" id="UP000288096"/>
    </source>
</evidence>
<organism evidence="1 2">
    <name type="scientific">Desulfonema ishimotonii</name>
    <dbReference type="NCBI Taxonomy" id="45657"/>
    <lineage>
        <taxon>Bacteria</taxon>
        <taxon>Pseudomonadati</taxon>
        <taxon>Thermodesulfobacteriota</taxon>
        <taxon>Desulfobacteria</taxon>
        <taxon>Desulfobacterales</taxon>
        <taxon>Desulfococcaceae</taxon>
        <taxon>Desulfonema</taxon>
    </lineage>
</organism>
<evidence type="ECO:0008006" key="3">
    <source>
        <dbReference type="Google" id="ProtNLM"/>
    </source>
</evidence>
<dbReference type="EMBL" id="BEXT01000001">
    <property type="protein sequence ID" value="GBC63452.1"/>
    <property type="molecule type" value="Genomic_DNA"/>
</dbReference>
<dbReference type="RefSeq" id="WP_124330513.1">
    <property type="nucleotide sequence ID" value="NZ_BEXT01000001.1"/>
</dbReference>
<evidence type="ECO:0000313" key="1">
    <source>
        <dbReference type="EMBL" id="GBC63452.1"/>
    </source>
</evidence>
<accession>A0A401G2H7</accession>
<keyword evidence="2" id="KW-1185">Reference proteome</keyword>
<name>A0A401G2H7_9BACT</name>
<comment type="caution">
    <text evidence="1">The sequence shown here is derived from an EMBL/GenBank/DDBJ whole genome shotgun (WGS) entry which is preliminary data.</text>
</comment>
<dbReference type="AlphaFoldDB" id="A0A401G2H7"/>